<dbReference type="NCBIfam" id="TIGR01584">
    <property type="entry name" value="citF"/>
    <property type="match status" value="1"/>
</dbReference>
<dbReference type="PIRSF" id="PIRSF009451">
    <property type="entry name" value="Citrt_lyas_alpha"/>
    <property type="match status" value="1"/>
</dbReference>
<gene>
    <name evidence="2" type="ORF">HMPREF1476_01165</name>
</gene>
<dbReference type="EMBL" id="ATCF01000016">
    <property type="protein sequence ID" value="EPD99486.1"/>
    <property type="molecule type" value="Genomic_DNA"/>
</dbReference>
<dbReference type="PATRIC" id="fig|1203554.3.peg.1208"/>
<keyword evidence="1 2" id="KW-0456">Lyase</keyword>
<sequence length="512" mass="54281">MRKTILGREIPDQLDGIELKPFAGAFAARPSGTRAAPPVKCRLPGEAKCLPDLDAVFTKVGLKSGMTLSFHHHFRNGDMLMNQVIAAAAKRGIKDLRIAASSIFPVHAPLVEFIRSGVITRIDSDYVSGPVAEAVSSGLLPRAAVFRTHGGRARAIECGDLHIDVAFIAAPSADAYGNINGVTGETACGSLGYAFPDADYADQVVAVTDNLQPYPLTPISISQERVGWVVELEKIGDPNGIVSGTTKVTKDPVQLLIAQNAAKAIAASGLLQNGFSLQTGAGGASLAAAAFIAEMMREKHVVGSFIMGGITGLLVKMLEEGLFKRILDVQDFDLEAVRSVRENPAHEEVGACLYASPFNSGCIVNQLDCAILGATEIDTDFNVNVLTGSAGAIMGGSGGHSDAAAGAKMTIITANLTRSRIAVIKDRVRTICTPGETVDVLVTEWGIAVNPRRTDLLERFTKAKLPVHSIEKLREKAERLCGKARPIPEGERIVGIVEYRDGTIIDVVRARA</sequence>
<name>S3BGA8_9BURK</name>
<dbReference type="Pfam" id="PF04223">
    <property type="entry name" value="CitF"/>
    <property type="match status" value="1"/>
</dbReference>
<dbReference type="GO" id="GO:0008814">
    <property type="term" value="F:citrate CoA-transferase activity"/>
    <property type="evidence" value="ECO:0007669"/>
    <property type="project" value="UniProtKB-UniRule"/>
</dbReference>
<dbReference type="PANTHER" id="PTHR40596">
    <property type="entry name" value="CITRATE LYASE ALPHA CHAIN"/>
    <property type="match status" value="1"/>
</dbReference>
<comment type="catalytic activity">
    <reaction evidence="1">
        <text>citrate + acetyl-CoA = (3S)-citryl-CoA + acetate</text>
        <dbReference type="Rhea" id="RHEA:19405"/>
        <dbReference type="ChEBI" id="CHEBI:16947"/>
        <dbReference type="ChEBI" id="CHEBI:30089"/>
        <dbReference type="ChEBI" id="CHEBI:57288"/>
        <dbReference type="ChEBI" id="CHEBI:57321"/>
        <dbReference type="EC" id="2.8.3.10"/>
    </reaction>
</comment>
<dbReference type="GO" id="GO:0009346">
    <property type="term" value="C:ATP-independent citrate lyase complex"/>
    <property type="evidence" value="ECO:0007669"/>
    <property type="project" value="UniProtKB-UniRule"/>
</dbReference>
<keyword evidence="1" id="KW-0808">Transferase</keyword>
<evidence type="ECO:0000256" key="1">
    <source>
        <dbReference type="PIRNR" id="PIRNR009451"/>
    </source>
</evidence>
<comment type="caution">
    <text evidence="2">The sequence shown here is derived from an EMBL/GenBank/DDBJ whole genome shotgun (WGS) entry which is preliminary data.</text>
</comment>
<keyword evidence="3" id="KW-1185">Reference proteome</keyword>
<dbReference type="EC" id="2.8.3.10" evidence="1"/>
<dbReference type="STRING" id="1203554.HMPREF1476_01165"/>
<dbReference type="SUPFAM" id="SSF100950">
    <property type="entry name" value="NagB/RpiA/CoA transferase-like"/>
    <property type="match status" value="2"/>
</dbReference>
<reference evidence="2 3" key="1">
    <citation type="submission" date="2013-04" db="EMBL/GenBank/DDBJ databases">
        <title>The Genome Sequence of Sutterella wadsworthensis HGA0223.</title>
        <authorList>
            <consortium name="The Broad Institute Genomics Platform"/>
            <person name="Earl A."/>
            <person name="Ward D."/>
            <person name="Feldgarden M."/>
            <person name="Gevers D."/>
            <person name="Schmidt T.M."/>
            <person name="Dover J."/>
            <person name="Dai D."/>
            <person name="Walker B."/>
            <person name="Young S."/>
            <person name="Zeng Q."/>
            <person name="Gargeya S."/>
            <person name="Fitzgerald M."/>
            <person name="Haas B."/>
            <person name="Abouelleil A."/>
            <person name="Allen A.W."/>
            <person name="Alvarado L."/>
            <person name="Arachchi H.M."/>
            <person name="Berlin A.M."/>
            <person name="Chapman S.B."/>
            <person name="Gainer-Dewar J."/>
            <person name="Goldberg J."/>
            <person name="Griggs A."/>
            <person name="Gujja S."/>
            <person name="Hansen M."/>
            <person name="Howarth C."/>
            <person name="Imamovic A."/>
            <person name="Ireland A."/>
            <person name="Larimer J."/>
            <person name="McCowan C."/>
            <person name="Murphy C."/>
            <person name="Pearson M."/>
            <person name="Poon T.W."/>
            <person name="Priest M."/>
            <person name="Roberts A."/>
            <person name="Saif S."/>
            <person name="Shea T."/>
            <person name="Sisk P."/>
            <person name="Sykes S."/>
            <person name="Wortman J."/>
            <person name="Nusbaum C."/>
            <person name="Birren B."/>
        </authorList>
    </citation>
    <scope>NUCLEOTIDE SEQUENCE [LARGE SCALE GENOMIC DNA]</scope>
    <source>
        <strain evidence="2 3">HGA0223</strain>
    </source>
</reference>
<organism evidence="2 3">
    <name type="scientific">Sutterella wadsworthensis HGA0223</name>
    <dbReference type="NCBI Taxonomy" id="1203554"/>
    <lineage>
        <taxon>Bacteria</taxon>
        <taxon>Pseudomonadati</taxon>
        <taxon>Pseudomonadota</taxon>
        <taxon>Betaproteobacteria</taxon>
        <taxon>Burkholderiales</taxon>
        <taxon>Sutterellaceae</taxon>
        <taxon>Sutterella</taxon>
    </lineage>
</organism>
<dbReference type="RefSeq" id="WP_016474442.1">
    <property type="nucleotide sequence ID" value="NZ_KE150480.1"/>
</dbReference>
<dbReference type="Proteomes" id="UP000014400">
    <property type="component" value="Unassembled WGS sequence"/>
</dbReference>
<evidence type="ECO:0000313" key="3">
    <source>
        <dbReference type="Proteomes" id="UP000014400"/>
    </source>
</evidence>
<dbReference type="GO" id="GO:0006084">
    <property type="term" value="P:acetyl-CoA metabolic process"/>
    <property type="evidence" value="ECO:0007669"/>
    <property type="project" value="UniProtKB-UniRule"/>
</dbReference>
<dbReference type="AlphaFoldDB" id="S3BGA8"/>
<dbReference type="GO" id="GO:0005737">
    <property type="term" value="C:cytoplasm"/>
    <property type="evidence" value="ECO:0007669"/>
    <property type="project" value="UniProtKB-SubCell"/>
</dbReference>
<dbReference type="eggNOG" id="COG3051">
    <property type="taxonomic scope" value="Bacteria"/>
</dbReference>
<dbReference type="EC" id="4.1.3.6" evidence="1"/>
<comment type="catalytic activity">
    <reaction evidence="1">
        <text>citrate = oxaloacetate + acetate</text>
        <dbReference type="Rhea" id="RHEA:10760"/>
        <dbReference type="ChEBI" id="CHEBI:16452"/>
        <dbReference type="ChEBI" id="CHEBI:16947"/>
        <dbReference type="ChEBI" id="CHEBI:30089"/>
        <dbReference type="EC" id="4.1.3.6"/>
    </reaction>
</comment>
<accession>S3BGA8</accession>
<dbReference type="InterPro" id="IPR037171">
    <property type="entry name" value="NagB/RpiA_transferase-like"/>
</dbReference>
<comment type="subcellular location">
    <subcellularLocation>
        <location evidence="1">Cytoplasm</location>
    </subcellularLocation>
</comment>
<dbReference type="GO" id="GO:0008815">
    <property type="term" value="F:citrate (pro-3S)-lyase activity"/>
    <property type="evidence" value="ECO:0007669"/>
    <property type="project" value="UniProtKB-UniRule"/>
</dbReference>
<dbReference type="PANTHER" id="PTHR40596:SF1">
    <property type="entry name" value="CITRATE LYASE ALPHA CHAIN"/>
    <property type="match status" value="1"/>
</dbReference>
<protein>
    <recommendedName>
        <fullName evidence="1">Citrate lyase alpha chain</fullName>
        <shortName evidence="1">Citrase alpha chain</shortName>
        <ecNumber evidence="1">2.8.3.10</ecNumber>
        <ecNumber evidence="1">4.1.3.6</ecNumber>
    </recommendedName>
    <alternativeName>
        <fullName evidence="1">Citrate (pro-3S)-lyase alpha chain</fullName>
    </alternativeName>
    <alternativeName>
        <fullName evidence="1">Citrate CoA-transferase subunit</fullName>
    </alternativeName>
</protein>
<proteinExistence type="predicted"/>
<dbReference type="HOGENOM" id="CLU_046521_2_0_4"/>
<dbReference type="Gene3D" id="3.40.1080.10">
    <property type="entry name" value="Glutaconate Coenzyme A-transferase"/>
    <property type="match status" value="2"/>
</dbReference>
<dbReference type="InterPro" id="IPR006472">
    <property type="entry name" value="Citrate_lyase_asu"/>
</dbReference>
<evidence type="ECO:0000313" key="2">
    <source>
        <dbReference type="EMBL" id="EPD99486.1"/>
    </source>
</evidence>
<keyword evidence="1" id="KW-0963">Cytoplasm</keyword>